<feature type="binding site" evidence="15">
    <location>
        <position position="983"/>
    </location>
    <ligand>
        <name>Mg(2+)</name>
        <dbReference type="ChEBI" id="CHEBI:18420"/>
    </ligand>
</feature>
<comment type="caution">
    <text evidence="20">The sequence shown here is derived from an EMBL/GenBank/DDBJ whole genome shotgun (WGS) entry which is preliminary data.</text>
</comment>
<evidence type="ECO:0000256" key="2">
    <source>
        <dbReference type="ARBA" id="ARBA00022723"/>
    </source>
</evidence>
<dbReference type="Pfam" id="PF00580">
    <property type="entry name" value="UvrD-helicase"/>
    <property type="match status" value="1"/>
</dbReference>
<dbReference type="InterPro" id="IPR014017">
    <property type="entry name" value="DNA_helicase_UvrD-like_C"/>
</dbReference>
<feature type="binding site" evidence="15">
    <location>
        <position position="850"/>
    </location>
    <ligand>
        <name>Mg(2+)</name>
        <dbReference type="ChEBI" id="CHEBI:18420"/>
    </ligand>
</feature>
<keyword evidence="1 15" id="KW-0540">Nuclease</keyword>
<keyword evidence="8 15" id="KW-0067">ATP-binding</keyword>
<comment type="catalytic activity">
    <reaction evidence="13 15">
        <text>Couples ATP hydrolysis with the unwinding of duplex DNA by translocating in the 3'-5' direction.</text>
        <dbReference type="EC" id="5.6.2.4"/>
    </reaction>
</comment>
<evidence type="ECO:0000256" key="11">
    <source>
        <dbReference type="ARBA" id="ARBA00023204"/>
    </source>
</evidence>
<dbReference type="Gene3D" id="1.10.3170.10">
    <property type="entry name" value="Recbcd, chain B, domain 2"/>
    <property type="match status" value="1"/>
</dbReference>
<dbReference type="PANTHER" id="PTHR11070:SF23">
    <property type="entry name" value="RECBCD ENZYME SUBUNIT RECB"/>
    <property type="match status" value="1"/>
</dbReference>
<evidence type="ECO:0000256" key="14">
    <source>
        <dbReference type="ARBA" id="ARBA00048988"/>
    </source>
</evidence>
<keyword evidence="2 15" id="KW-0479">Metal-binding</keyword>
<dbReference type="PROSITE" id="PS51198">
    <property type="entry name" value="UVRD_HELICASE_ATP_BIND"/>
    <property type="match status" value="1"/>
</dbReference>
<evidence type="ECO:0000259" key="19">
    <source>
        <dbReference type="PROSITE" id="PS51217"/>
    </source>
</evidence>
<proteinExistence type="inferred from homology"/>
<dbReference type="Gene3D" id="3.40.50.300">
    <property type="entry name" value="P-loop containing nucleotide triphosphate hydrolases"/>
    <property type="match status" value="3"/>
</dbReference>
<comment type="domain">
    <text evidence="15">The N-terminal DNA-binding domain is a ssDNA-dependent ATPase and has ATP-dependent 3'-5' helicase function. This domain interacts with RecC.</text>
</comment>
<accession>A0ABU5XJF0</accession>
<dbReference type="EMBL" id="JAYJJR010000005">
    <property type="protein sequence ID" value="MEB3021452.1"/>
    <property type="molecule type" value="Genomic_DNA"/>
</dbReference>
<evidence type="ECO:0000256" key="7">
    <source>
        <dbReference type="ARBA" id="ARBA00022839"/>
    </source>
</evidence>
<comment type="miscellaneous">
    <text evidence="15">In the RecBCD complex, RecB has a slow 3'-5' helicase, an exonuclease activity and loads RecA onto ssDNA, RecD has a fast 5'-3' helicase activity, while RecC stimulates the ATPase and processivity of the RecB helicase and contributes to recognition of the Chi site.</text>
</comment>
<evidence type="ECO:0000256" key="9">
    <source>
        <dbReference type="ARBA" id="ARBA00022842"/>
    </source>
</evidence>
<dbReference type="EC" id="3.1.11.5" evidence="15"/>
<keyword evidence="4 15" id="KW-0227">DNA damage</keyword>
<keyword evidence="9 15" id="KW-0460">Magnesium</keyword>
<feature type="region of interest" description="Disordered" evidence="17">
    <location>
        <begin position="796"/>
        <end position="820"/>
    </location>
</feature>
<feature type="domain" description="UvrD-like helicase C-terminal" evidence="19">
    <location>
        <begin position="358"/>
        <end position="615"/>
    </location>
</feature>
<evidence type="ECO:0000256" key="3">
    <source>
        <dbReference type="ARBA" id="ARBA00022741"/>
    </source>
</evidence>
<evidence type="ECO:0000256" key="8">
    <source>
        <dbReference type="ARBA" id="ARBA00022840"/>
    </source>
</evidence>
<keyword evidence="11 15" id="KW-0234">DNA repair</keyword>
<comment type="cofactor">
    <cofactor evidence="15">
        <name>Mg(2+)</name>
        <dbReference type="ChEBI" id="CHEBI:18420"/>
    </cofactor>
    <text evidence="15">Binds 1 Mg(2+) ion per subunit.</text>
</comment>
<evidence type="ECO:0000256" key="5">
    <source>
        <dbReference type="ARBA" id="ARBA00022801"/>
    </source>
</evidence>
<dbReference type="InterPro" id="IPR027417">
    <property type="entry name" value="P-loop_NTPase"/>
</dbReference>
<evidence type="ECO:0000256" key="17">
    <source>
        <dbReference type="SAM" id="MobiDB-lite"/>
    </source>
</evidence>
<keyword evidence="10 15" id="KW-0238">DNA-binding</keyword>
<dbReference type="Gene3D" id="1.10.486.10">
    <property type="entry name" value="PCRA, domain 4"/>
    <property type="match status" value="1"/>
</dbReference>
<evidence type="ECO:0000259" key="18">
    <source>
        <dbReference type="PROSITE" id="PS51198"/>
    </source>
</evidence>
<evidence type="ECO:0000256" key="4">
    <source>
        <dbReference type="ARBA" id="ARBA00022763"/>
    </source>
</evidence>
<feature type="domain" description="UvrD-like helicase ATP-binding" evidence="18">
    <location>
        <begin position="1"/>
        <end position="327"/>
    </location>
</feature>
<keyword evidence="5 15" id="KW-0378">Hydrolase</keyword>
<dbReference type="InterPro" id="IPR004586">
    <property type="entry name" value="RecB"/>
</dbReference>
<keyword evidence="21" id="KW-1185">Reference proteome</keyword>
<dbReference type="PANTHER" id="PTHR11070">
    <property type="entry name" value="UVRD / RECB / PCRA DNA HELICASE FAMILY MEMBER"/>
    <property type="match status" value="1"/>
</dbReference>
<gene>
    <name evidence="15 20" type="primary">recB</name>
    <name evidence="20" type="ORF">K6T79_10380</name>
</gene>
<feature type="active site" description="For nuclease activity" evidence="15">
    <location>
        <position position="997"/>
    </location>
</feature>
<feature type="binding site" evidence="16">
    <location>
        <begin position="22"/>
        <end position="29"/>
    </location>
    <ligand>
        <name>ATP</name>
        <dbReference type="ChEBI" id="CHEBI:30616"/>
    </ligand>
</feature>
<evidence type="ECO:0000256" key="1">
    <source>
        <dbReference type="ARBA" id="ARBA00022722"/>
    </source>
</evidence>
<dbReference type="CDD" id="cd22352">
    <property type="entry name" value="RecB_C-like"/>
    <property type="match status" value="1"/>
</dbReference>
<name>A0ABU5XJF0_9MYCO</name>
<dbReference type="HAMAP" id="MF_01485">
    <property type="entry name" value="RecB"/>
    <property type="match status" value="1"/>
</dbReference>
<dbReference type="Gene3D" id="3.90.320.10">
    <property type="match status" value="1"/>
</dbReference>
<dbReference type="InterPro" id="IPR000212">
    <property type="entry name" value="DNA_helicase_UvrD/REP"/>
</dbReference>
<dbReference type="GO" id="GO:0008854">
    <property type="term" value="F:exodeoxyribonuclease V activity"/>
    <property type="evidence" value="ECO:0007669"/>
    <property type="project" value="UniProtKB-EC"/>
</dbReference>
<feature type="region of interest" description="DNA-binding and helicase activity, interacts with RecC" evidence="15">
    <location>
        <begin position="1"/>
        <end position="752"/>
    </location>
</feature>
<comment type="subunit">
    <text evidence="15">Heterotrimer of RecB, RecC and RecD. All subunits contribute to DNA-binding. Interacts with RecA.</text>
</comment>
<evidence type="ECO:0000256" key="12">
    <source>
        <dbReference type="ARBA" id="ARBA00023235"/>
    </source>
</evidence>
<feature type="region of interest" description="Nuclease activity, interacts with RecD and RecA" evidence="15">
    <location>
        <begin position="781"/>
        <end position="1101"/>
    </location>
</feature>
<dbReference type="SUPFAM" id="SSF52540">
    <property type="entry name" value="P-loop containing nucleoside triphosphate hydrolases"/>
    <property type="match status" value="1"/>
</dbReference>
<evidence type="ECO:0000256" key="15">
    <source>
        <dbReference type="HAMAP-Rule" id="MF_01485"/>
    </source>
</evidence>
<keyword evidence="12 15" id="KW-0413">Isomerase</keyword>
<organism evidence="20 21">
    <name type="scientific">[Mycobacterium] crassicus</name>
    <dbReference type="NCBI Taxonomy" id="2872309"/>
    <lineage>
        <taxon>Bacteria</taxon>
        <taxon>Bacillati</taxon>
        <taxon>Actinomycetota</taxon>
        <taxon>Actinomycetes</taxon>
        <taxon>Mycobacteriales</taxon>
        <taxon>Mycobacteriaceae</taxon>
        <taxon>Mycolicibacter</taxon>
    </lineage>
</organism>
<comment type="catalytic activity">
    <reaction evidence="14 15">
        <text>ATP + H2O = ADP + phosphate + H(+)</text>
        <dbReference type="Rhea" id="RHEA:13065"/>
        <dbReference type="ChEBI" id="CHEBI:15377"/>
        <dbReference type="ChEBI" id="CHEBI:15378"/>
        <dbReference type="ChEBI" id="CHEBI:30616"/>
        <dbReference type="ChEBI" id="CHEBI:43474"/>
        <dbReference type="ChEBI" id="CHEBI:456216"/>
        <dbReference type="EC" id="5.6.2.4"/>
    </reaction>
</comment>
<evidence type="ECO:0000313" key="20">
    <source>
        <dbReference type="EMBL" id="MEB3021452.1"/>
    </source>
</evidence>
<sequence length="1101" mass="119130">MTRSFDLLGPLPAGGSTVLLEASAGTGKTFALAGLATRYLADGLARPDELLLITFGRLASRELRERVRTLVAGALAALSGQRAPGNELEAFLLDAPDDVRKTRLGLLRDALADFDAATIVTIHQFCSLVLKSLGVAGDTDETLTLVESLADLVGEIVDDRYLAHFGHAENAPPFGRAEALALAARVVEEPSAQLRPADPDPGSSAAARLEFAGEVLAELAHRKRRQGILGYTDLLTLLRDALRRSDSDAAERMRRRWPIVMVDEFQDTDPVQWEVIDAGFRGHSTLVLIGDPKQAIYGFRGGDIYTYLAAARNADEHRTLDTNYRSDSDLVDSLQVVLGGVQLGHPEIVVPDVEAHHRGQRLAGAPRNAPFRLRVVDRPTVRCPASKDITIGVLRDYIPSDLAADVAALLGSEATYDGEPITAGDVAILVERHEDAALCRDALTALDIPVVYTGDADVFVSRAAADWLCLLEAFDAPHRSGLVRAAACTMFFGETAETLASGGDGLTDRVAQTLREWIDHARLRGIAAVFEAARLAGMGRRVLSQRGGERQLTDCAHVGQLLHETAHADRLGLPGLRDWLRKQCEDRTSRATERSRRLDSDAGAVQIMTLFAAKGLQFPIVYLPFLFNRYIGGKGNLLYHEPAADGSETRCLYIGGDDGPDRGLATSLHHVEEAVDHLRNTYVALTRAQSQVVAWWGPSRDEANSGLSRLLRGRSLGQAEVPTGCTPRISDADAWAVFEGWQDAGGPVVEHAKVAAPTPLPRQATPKDLAVRHFHRTIDTGWRRTSYSALIRGADEGQAGTGVHSEPESHARDDESEDISVNEAAPHTGAELRSPMADLPGGKTFGSLVHAALETADPFAADLAAELAAQVRDHQPWWPIGVDAAELAQALVPMHDTSLGPLADGLTLRQIGIPDRLRELDFEIPLAGGDSPGEVPQVRVADVGMLLREHLTPEDPFAVYADRLLSDALGGQSLRGYLSGSLDVVLRLPDQRYLVVDYKTNQLGETAADYSFPRMAEAMLHSDYPLQALLYTAVLHRFLRWRQADYDPDRHLGGVLYLFVRGMCGPGTPILDGHPAGVFSWRPPAALVIALSDLLHQGVAA</sequence>
<dbReference type="EC" id="5.6.2.4" evidence="15"/>
<dbReference type="SUPFAM" id="SSF52980">
    <property type="entry name" value="Restriction endonuclease-like"/>
    <property type="match status" value="1"/>
</dbReference>
<evidence type="ECO:0000313" key="21">
    <source>
        <dbReference type="Proteomes" id="UP001299596"/>
    </source>
</evidence>
<reference evidence="20 21" key="1">
    <citation type="submission" date="2023-12" db="EMBL/GenBank/DDBJ databases">
        <title>Description of new species of Mycobacterium terrae complex isolated from sewage at the Sao Paulo Zoological Park Foundation in Brazil.</title>
        <authorList>
            <person name="Romagnoli C.L."/>
            <person name="Conceicao E.C."/>
            <person name="Machado E."/>
            <person name="Barreto L.B.P.F."/>
            <person name="Sharma A."/>
            <person name="Silva N.M."/>
            <person name="Marques L.E."/>
            <person name="Juliana M.A."/>
            <person name="Lourenco M.C.S."/>
            <person name="Digiampietri L.A."/>
            <person name="Suffys P.N."/>
            <person name="Viana-Niero C."/>
        </authorList>
    </citation>
    <scope>NUCLEOTIDE SEQUENCE [LARGE SCALE GENOMIC DNA]</scope>
    <source>
        <strain evidence="20 21">MYC098</strain>
    </source>
</reference>
<comment type="function">
    <text evidence="15">A helicase/nuclease that prepares dsDNA breaks (DSB) for recombinational DNA repair. Binds to DSBs and unwinds DNA via a highly rapid and processive ATP-dependent bidirectional helicase activity. Unwinds dsDNA until it encounters a Chi (crossover hotspot instigator) sequence from the 3' direction. Cuts ssDNA a few nucleotides 3' to the Chi site. The properties and activities of the enzyme are changed at Chi. The Chi-altered holoenzyme produces a long 3'-ssDNA overhang and facilitates RecA-binding to the ssDNA for homologous DNA recombination and repair. Holoenzyme degrades any linearized DNA that is unable to undergo homologous recombination. In the holoenzyme this subunit contributes ATPase, 3'-5' helicase, exonuclease activity and loads RecA onto ssDNA.</text>
</comment>
<comment type="domain">
    <text evidence="15">The C-terminal domain has nuclease activity and interacts with RecD. It interacts with RecA, facilitating its loading onto ssDNA.</text>
</comment>
<feature type="binding site" evidence="15">
    <location>
        <position position="997"/>
    </location>
    <ligand>
        <name>Mg(2+)</name>
        <dbReference type="ChEBI" id="CHEBI:18420"/>
    </ligand>
</feature>
<evidence type="ECO:0000256" key="13">
    <source>
        <dbReference type="ARBA" id="ARBA00034617"/>
    </source>
</evidence>
<keyword evidence="6 15" id="KW-0347">Helicase</keyword>
<comment type="similarity">
    <text evidence="15">Belongs to the helicase family. UvrD subfamily.</text>
</comment>
<evidence type="ECO:0000256" key="10">
    <source>
        <dbReference type="ARBA" id="ARBA00023125"/>
    </source>
</evidence>
<evidence type="ECO:0000256" key="6">
    <source>
        <dbReference type="ARBA" id="ARBA00022806"/>
    </source>
</evidence>
<dbReference type="NCBIfam" id="TIGR00609">
    <property type="entry name" value="recB"/>
    <property type="match status" value="1"/>
</dbReference>
<dbReference type="InterPro" id="IPR011604">
    <property type="entry name" value="PDDEXK-like_dom_sf"/>
</dbReference>
<dbReference type="InterPro" id="IPR011335">
    <property type="entry name" value="Restrct_endonuc-II-like"/>
</dbReference>
<dbReference type="RefSeq" id="WP_225406183.1">
    <property type="nucleotide sequence ID" value="NZ_JAYJJR010000005.1"/>
</dbReference>
<keyword evidence="3 15" id="KW-0547">Nucleotide-binding</keyword>
<keyword evidence="7 15" id="KW-0269">Exonuclease</keyword>
<dbReference type="Pfam" id="PF13361">
    <property type="entry name" value="UvrD_C"/>
    <property type="match status" value="1"/>
</dbReference>
<protein>
    <recommendedName>
        <fullName evidence="15">RecBCD enzyme subunit RecB</fullName>
        <ecNumber evidence="15">3.1.11.5</ecNumber>
        <ecNumber evidence="15">5.6.2.4</ecNumber>
    </recommendedName>
    <alternativeName>
        <fullName evidence="15">DNA 3'-5' helicase subunit RecB</fullName>
    </alternativeName>
    <alternativeName>
        <fullName evidence="15">Exonuclease V subunit RecB</fullName>
        <shortName evidence="15">ExoV subunit RecB</shortName>
    </alternativeName>
    <alternativeName>
        <fullName evidence="15">Helicase/nuclease RecBCD subunit RecB</fullName>
    </alternativeName>
</protein>
<dbReference type="InterPro" id="IPR014016">
    <property type="entry name" value="UvrD-like_ATP-bd"/>
</dbReference>
<dbReference type="PROSITE" id="PS51217">
    <property type="entry name" value="UVRD_HELICASE_CTER"/>
    <property type="match status" value="1"/>
</dbReference>
<comment type="catalytic activity">
    <reaction evidence="15">
        <text>Exonucleolytic cleavage (in the presence of ATP) in either 5'- to 3'- or 3'- to 5'-direction to yield 5'-phosphooligonucleotides.</text>
        <dbReference type="EC" id="3.1.11.5"/>
    </reaction>
</comment>
<evidence type="ECO:0000256" key="16">
    <source>
        <dbReference type="PROSITE-ProRule" id="PRU00560"/>
    </source>
</evidence>
<dbReference type="Proteomes" id="UP001299596">
    <property type="component" value="Unassembled WGS sequence"/>
</dbReference>